<evidence type="ECO:0000259" key="1">
    <source>
        <dbReference type="Pfam" id="PF01636"/>
    </source>
</evidence>
<keyword evidence="3" id="KW-1185">Reference proteome</keyword>
<reference evidence="2 3" key="1">
    <citation type="submission" date="2024-10" db="EMBL/GenBank/DDBJ databases">
        <title>The Natural Products Discovery Center: Release of the First 8490 Sequenced Strains for Exploring Actinobacteria Biosynthetic Diversity.</title>
        <authorList>
            <person name="Kalkreuter E."/>
            <person name="Kautsar S.A."/>
            <person name="Yang D."/>
            <person name="Bader C.D."/>
            <person name="Teijaro C.N."/>
            <person name="Fluegel L."/>
            <person name="Davis C.M."/>
            <person name="Simpson J.R."/>
            <person name="Lauterbach L."/>
            <person name="Steele A.D."/>
            <person name="Gui C."/>
            <person name="Meng S."/>
            <person name="Li G."/>
            <person name="Viehrig K."/>
            <person name="Ye F."/>
            <person name="Su P."/>
            <person name="Kiefer A.F."/>
            <person name="Nichols A."/>
            <person name="Cepeda A.J."/>
            <person name="Yan W."/>
            <person name="Fan B."/>
            <person name="Jiang Y."/>
            <person name="Adhikari A."/>
            <person name="Zheng C.-J."/>
            <person name="Schuster L."/>
            <person name="Cowan T.M."/>
            <person name="Smanski M.J."/>
            <person name="Chevrette M.G."/>
            <person name="De Carvalho L.P.S."/>
            <person name="Shen B."/>
        </authorList>
    </citation>
    <scope>NUCLEOTIDE SEQUENCE [LARGE SCALE GENOMIC DNA]</scope>
    <source>
        <strain evidence="2 3">NPDC087220</strain>
    </source>
</reference>
<proteinExistence type="predicted"/>
<comment type="caution">
    <text evidence="2">The sequence shown here is derived from an EMBL/GenBank/DDBJ whole genome shotgun (WGS) entry which is preliminary data.</text>
</comment>
<feature type="domain" description="Aminoglycoside phosphotransferase" evidence="1">
    <location>
        <begin position="29"/>
        <end position="236"/>
    </location>
</feature>
<dbReference type="InterPro" id="IPR011009">
    <property type="entry name" value="Kinase-like_dom_sf"/>
</dbReference>
<dbReference type="Gene3D" id="1.10.510.10">
    <property type="entry name" value="Transferase(Phosphotransferase) domain 1"/>
    <property type="match status" value="1"/>
</dbReference>
<dbReference type="InterPro" id="IPR002575">
    <property type="entry name" value="Aminoglycoside_PTrfase"/>
</dbReference>
<dbReference type="SUPFAM" id="SSF56112">
    <property type="entry name" value="Protein kinase-like (PK-like)"/>
    <property type="match status" value="1"/>
</dbReference>
<evidence type="ECO:0000313" key="3">
    <source>
        <dbReference type="Proteomes" id="UP001617351"/>
    </source>
</evidence>
<evidence type="ECO:0000313" key="2">
    <source>
        <dbReference type="EMBL" id="MFJ2822746.1"/>
    </source>
</evidence>
<dbReference type="RefSeq" id="WP_402381569.1">
    <property type="nucleotide sequence ID" value="NZ_JBIUYY010000006.1"/>
</dbReference>
<accession>A0ABW8EKN9</accession>
<dbReference type="Proteomes" id="UP001617351">
    <property type="component" value="Unassembled WGS sequence"/>
</dbReference>
<gene>
    <name evidence="2" type="ORF">ACIO7M_16745</name>
</gene>
<protein>
    <submittedName>
        <fullName evidence="2">Phosphotransferase enzyme family protein</fullName>
    </submittedName>
</protein>
<name>A0ABW8EKN9_STRT5</name>
<organism evidence="2 3">
    <name type="scientific">Streptomyces toxytricini</name>
    <name type="common">Actinomyces toxytricini</name>
    <dbReference type="NCBI Taxonomy" id="67369"/>
    <lineage>
        <taxon>Bacteria</taxon>
        <taxon>Bacillati</taxon>
        <taxon>Actinomycetota</taxon>
        <taxon>Actinomycetes</taxon>
        <taxon>Kitasatosporales</taxon>
        <taxon>Streptomycetaceae</taxon>
        <taxon>Streptomyces</taxon>
    </lineage>
</organism>
<sequence>MDEALARDVLDAAGFTGEPALLALGENAVFRTGDLVVKVGREAALLERAERELAVAAWLEQAGIPAVRAAEPAARLVAGHPVTVWHRLPDAVRPAGPADLAQLLRQLHALPAPPFALPARDLLGGVERWLRLAGDAVDPADAAYLRARRDAYADEVAALAPCLPPGPIHGDALPRNVHAGPDGPVLVDLETVSADLREHDLVVMALSRDRYGLPDTAYDEFTAAYGWDVRDWEGCAVLRGARETASCAWVAQHAPANPRALAEFRHRVASLRTADTAARWHAF</sequence>
<dbReference type="EMBL" id="JBIUYY010000006">
    <property type="protein sequence ID" value="MFJ2822746.1"/>
    <property type="molecule type" value="Genomic_DNA"/>
</dbReference>
<dbReference type="Pfam" id="PF01636">
    <property type="entry name" value="APH"/>
    <property type="match status" value="1"/>
</dbReference>